<evidence type="ECO:0000313" key="15">
    <source>
        <dbReference type="Proteomes" id="UP001432027"/>
    </source>
</evidence>
<evidence type="ECO:0000259" key="12">
    <source>
        <dbReference type="PROSITE" id="PS51194"/>
    </source>
</evidence>
<feature type="compositionally biased region" description="Basic and acidic residues" evidence="10">
    <location>
        <begin position="512"/>
        <end position="534"/>
    </location>
</feature>
<dbReference type="SMART" id="SM00490">
    <property type="entry name" value="HELICc"/>
    <property type="match status" value="1"/>
</dbReference>
<feature type="compositionally biased region" description="Basic residues" evidence="10">
    <location>
        <begin position="7"/>
        <end position="16"/>
    </location>
</feature>
<evidence type="ECO:0000256" key="3">
    <source>
        <dbReference type="ARBA" id="ARBA00022741"/>
    </source>
</evidence>
<evidence type="ECO:0000256" key="5">
    <source>
        <dbReference type="ARBA" id="ARBA00022806"/>
    </source>
</evidence>
<dbReference type="GO" id="GO:0006338">
    <property type="term" value="P:chromatin remodeling"/>
    <property type="evidence" value="ECO:0007669"/>
    <property type="project" value="TreeGrafter"/>
</dbReference>
<evidence type="ECO:0000256" key="10">
    <source>
        <dbReference type="SAM" id="MobiDB-lite"/>
    </source>
</evidence>
<feature type="compositionally biased region" description="Polar residues" evidence="10">
    <location>
        <begin position="1078"/>
        <end position="1092"/>
    </location>
</feature>
<dbReference type="Gene3D" id="3.40.50.10810">
    <property type="entry name" value="Tandem AAA-ATPase domain"/>
    <property type="match status" value="1"/>
</dbReference>
<feature type="compositionally biased region" description="Acidic residues" evidence="10">
    <location>
        <begin position="408"/>
        <end position="425"/>
    </location>
</feature>
<dbReference type="Pfam" id="PF00176">
    <property type="entry name" value="SNF2-rel_dom"/>
    <property type="match status" value="1"/>
</dbReference>
<dbReference type="Pfam" id="PF00271">
    <property type="entry name" value="Helicase_C"/>
    <property type="match status" value="1"/>
</dbReference>
<dbReference type="FunFam" id="3.40.50.10810:FF:000005">
    <property type="entry name" value="Photoperiod-independent early flowering 1"/>
    <property type="match status" value="1"/>
</dbReference>
<keyword evidence="9" id="KW-0539">Nucleus</keyword>
<dbReference type="InterPro" id="IPR027417">
    <property type="entry name" value="P-loop_NTPase"/>
</dbReference>
<dbReference type="Pfam" id="PF07529">
    <property type="entry name" value="HSA"/>
    <property type="match status" value="1"/>
</dbReference>
<dbReference type="PROSITE" id="PS51194">
    <property type="entry name" value="HELICASE_CTER"/>
    <property type="match status" value="1"/>
</dbReference>
<dbReference type="PROSITE" id="PS51192">
    <property type="entry name" value="HELICASE_ATP_BIND_1"/>
    <property type="match status" value="1"/>
</dbReference>
<sequence>MSDKYPLRHSSRRRQRPSREEEDGLAADLVAVLMAQIRQKRDDMEHRLVRDLDLSEAVAETTARDTVSNKMEKIDSSVSRLENNFVGTQLESLLKDPQYGSPIKSKPASPSKSKATVPAEVKEEDEASVDQPCFSGSAENVLTVNTSVSVPGGPDTVEKAAKHEAHTMARIAELRRSGMWSSSRLPLCVEPPRNKTHWDYVLEEVKWMANDFRQERIWKRGAARKLSTTIARQAREKQAEMEKAELRVVKDHRRSCASIAKMIRDFWVNVDKVVDHRKQVIIDSKKRKALDQHLQFIVGEADKLSQVVAEGIVAESNSKTPSLEGKDDDRNDKDFSEEDSESDDETTIAKAEKQLKNEDVKGEVDALGKEADMGFDDLLDSLPPEYLASLGLSVPSTSKNSTQKVKEESEEEEEESEEETDSDDEPLIRPSTSKSWKETESDDEPLIKKKKNVEEREGEGIGVEDSDDEPLAQKIRRSREKSKEEGKEEKMEVDDEANKEEKEKEEEEDRETESQEKVKLDNVDFAKLKSDNSDERQEELTHIAEEALKFQPKGYTLETTQVKTGVPHMLRGTLREYQMVGLDWLVTLYDKNLNGILADEMGLGKTIQTVALLAHLACVERIWGPHLIVVPTSVILNWEMEFKKWCPALKILTYFGSVKERAEKRKGWMKDDSFHVCITSYKVITTDIRSFKMRSWQYLILDEAQNIKNWKSQRWQTLLNVRARRRLLLTGTPLQNSLMELWSLLHFLMPAIFASHDDFKDWFSNPLTGMMEGSVEFNKGLLDRLHKVLRPFILRRMKAEVEKQMPSKTEHVVKCPLSKRQRYLYDDFMSQRATRENLKSGNMMSVLNIVMQLRKCCNHPNLFTPREEQTPLVVPPITTVFPACVFDIVSDDPVQDGVKEIPESLNLANRKAAWRTSLPATRPRVEELVTMEPSIHVPRVPGFKFVCSIKDKQIAQPSRTPEMFLVVDDVNDIGGLLKERVQVTVDGDKVMVNTDGKLGADRIRLCQAVPGSSFTDVDRDWNGRGTSWKGSGGLPPPPIAIRESGATPSLSTTSLDSKRSSTSVYATKRPVTAAHSPIRSTTVLHPQPTNRPAMNGDDTKGRNFNDSMQEGALSPIPNFPIPLSPPLKRRKVERPLVTGPYKELVSKERLSQIEEERRGRLEKAVMIFEERGPPMYSWQMMSVLWRDTRTTRRKDDGWTHSFWQGEWEEVGEKVRKECEEMAKKFVIYVDGALTEGPSLLVSSRGRTSYAREAVSHIKLRASRFLSNCDPLIDHNLVAHRMQFPELRLIEYDCGKLQILAKLLRELYIYKHRCLIFTQMSRMLDVLQAFLSHHGYQYFRLDGTTGIEQRQAMMERFNADPRIFCFILSTRSGGVGVNLTGADTVIFYDSDWNPTMDAQAQDRCHRIGQTRNVSIYRLISEKTIEENILRKAMQKRRLGEMAIDEAGFTPDFFRQKDNIRDLFDGENVEDLEVDAPADAPFNQIELDKAMASLEDEQDVAAAKIVRSEAKADIKEFDERAGGMNVNGGGEDGELGELLGQLKPIERYAIKFLEAEYKPEFEEEVKEAEALVAQKKQEWNRAHERAMREEEGAEGGGGDASLSSLNRDVSLEEEFHDFDVFFDGQFMPTWRPLTPPLSDMDEELYTNDLTSQLYEDYLIDENELPSTVHDLPRPLNKYSLSPTKKQKEVSAVLQLLNAASPIVTAEHAAAEAQKNAAMLHQSPSSTSIDMASPAPMESPSVRRSSSSNRKTVRSVYDAMPGRSAKGDMRRPTTPPAAEREAKDYEGPEWTILEDYALLQAVLSEQRLTHMSPNEKSGIKLNWEYISGFVNRVTGNYRSPRQCSVHYQMAVLPREEGRIVTLDPITKKPRKLSLSANELTHLRKGRASTHQQYQNDVESVLSLKLVDKMRGVKKVKEKRPLPFERHNPMEVPSRGVPPLNHLDKLSQWGLDLSRLQEVQPTLAIREEKRTMVMMQEKEQRAATEAKMAEEREKAHQAASISSIIVRPSAIPHQQGVLITPPLIQLEVPSPSRINLPPLPPLPSLPSLPSLPPVHSSSGIS</sequence>
<feature type="domain" description="Helicase ATP-binding" evidence="11">
    <location>
        <begin position="586"/>
        <end position="751"/>
    </location>
</feature>
<dbReference type="PANTHER" id="PTHR45685:SF1">
    <property type="entry name" value="HELICASE SRCAP"/>
    <property type="match status" value="1"/>
</dbReference>
<dbReference type="GO" id="GO:0000812">
    <property type="term" value="C:Swr1 complex"/>
    <property type="evidence" value="ECO:0007669"/>
    <property type="project" value="TreeGrafter"/>
</dbReference>
<feature type="region of interest" description="Disordered" evidence="10">
    <location>
        <begin position="1017"/>
        <end position="1124"/>
    </location>
</feature>
<feature type="compositionally biased region" description="Acidic residues" evidence="10">
    <location>
        <begin position="491"/>
        <end position="511"/>
    </location>
</feature>
<dbReference type="InterPro" id="IPR001650">
    <property type="entry name" value="Helicase_C-like"/>
</dbReference>
<dbReference type="InterPro" id="IPR049730">
    <property type="entry name" value="SNF2/RAD54-like_C"/>
</dbReference>
<evidence type="ECO:0000256" key="4">
    <source>
        <dbReference type="ARBA" id="ARBA00022801"/>
    </source>
</evidence>
<feature type="domain" description="HSA" evidence="13">
    <location>
        <begin position="185"/>
        <end position="258"/>
    </location>
</feature>
<keyword evidence="4" id="KW-0378">Hydrolase</keyword>
<dbReference type="GO" id="GO:0003677">
    <property type="term" value="F:DNA binding"/>
    <property type="evidence" value="ECO:0007669"/>
    <property type="project" value="UniProtKB-KW"/>
</dbReference>
<dbReference type="GO" id="GO:0004386">
    <property type="term" value="F:helicase activity"/>
    <property type="evidence" value="ECO:0007669"/>
    <property type="project" value="UniProtKB-KW"/>
</dbReference>
<dbReference type="InterPro" id="IPR038718">
    <property type="entry name" value="SNF2-like_sf"/>
</dbReference>
<keyword evidence="8" id="KW-0238">DNA-binding</keyword>
<organism evidence="14 15">
    <name type="scientific">Pristionchus entomophagus</name>
    <dbReference type="NCBI Taxonomy" id="358040"/>
    <lineage>
        <taxon>Eukaryota</taxon>
        <taxon>Metazoa</taxon>
        <taxon>Ecdysozoa</taxon>
        <taxon>Nematoda</taxon>
        <taxon>Chromadorea</taxon>
        <taxon>Rhabditida</taxon>
        <taxon>Rhabditina</taxon>
        <taxon>Diplogasteromorpha</taxon>
        <taxon>Diplogasteroidea</taxon>
        <taxon>Neodiplogasteridae</taxon>
        <taxon>Pristionchus</taxon>
    </lineage>
</organism>
<protein>
    <recommendedName>
        <fullName evidence="16">Ssl-1</fullName>
    </recommendedName>
</protein>
<proteinExistence type="inferred from homology"/>
<dbReference type="PROSITE" id="PS51204">
    <property type="entry name" value="HSA"/>
    <property type="match status" value="1"/>
</dbReference>
<feature type="region of interest" description="Disordered" evidence="10">
    <location>
        <begin position="390"/>
        <end position="534"/>
    </location>
</feature>
<evidence type="ECO:0000256" key="9">
    <source>
        <dbReference type="ARBA" id="ARBA00023242"/>
    </source>
</evidence>
<dbReference type="CDD" id="cd18793">
    <property type="entry name" value="SF2_C_SNF"/>
    <property type="match status" value="1"/>
</dbReference>
<evidence type="ECO:0000256" key="6">
    <source>
        <dbReference type="ARBA" id="ARBA00022840"/>
    </source>
</evidence>
<feature type="compositionally biased region" description="Low complexity" evidence="10">
    <location>
        <begin position="104"/>
        <end position="115"/>
    </location>
</feature>
<comment type="caution">
    <text evidence="14">The sequence shown here is derived from an EMBL/GenBank/DDBJ whole genome shotgun (WGS) entry which is preliminary data.</text>
</comment>
<keyword evidence="6" id="KW-0067">ATP-binding</keyword>
<feature type="domain" description="Helicase C-terminal" evidence="12">
    <location>
        <begin position="1302"/>
        <end position="1448"/>
    </location>
</feature>
<evidence type="ECO:0000256" key="7">
    <source>
        <dbReference type="ARBA" id="ARBA00022853"/>
    </source>
</evidence>
<dbReference type="EMBL" id="BTSX01000003">
    <property type="protein sequence ID" value="GMS89537.1"/>
    <property type="molecule type" value="Genomic_DNA"/>
</dbReference>
<dbReference type="PANTHER" id="PTHR45685">
    <property type="entry name" value="HELICASE SRCAP-RELATED"/>
    <property type="match status" value="1"/>
</dbReference>
<keyword evidence="15" id="KW-1185">Reference proteome</keyword>
<name>A0AAV5T4V9_9BILA</name>
<dbReference type="FunFam" id="3.40.50.300:FF:001674">
    <property type="entry name" value="E1A-binding protein p400 isoform X7"/>
    <property type="match status" value="1"/>
</dbReference>
<feature type="region of interest" description="Disordered" evidence="10">
    <location>
        <begin position="2025"/>
        <end position="2057"/>
    </location>
</feature>
<dbReference type="SUPFAM" id="SSF52540">
    <property type="entry name" value="P-loop containing nucleoside triphosphate hydrolases"/>
    <property type="match status" value="2"/>
</dbReference>
<dbReference type="FunFam" id="1.20.120.850:FF:000024">
    <property type="entry name" value="Helicase ssl-1"/>
    <property type="match status" value="1"/>
</dbReference>
<evidence type="ECO:0000313" key="14">
    <source>
        <dbReference type="EMBL" id="GMS89537.1"/>
    </source>
</evidence>
<accession>A0AAV5T4V9</accession>
<feature type="compositionally biased region" description="Basic and acidic residues" evidence="10">
    <location>
        <begin position="324"/>
        <end position="334"/>
    </location>
</feature>
<evidence type="ECO:0000259" key="11">
    <source>
        <dbReference type="PROSITE" id="PS51192"/>
    </source>
</evidence>
<dbReference type="Gene3D" id="1.20.120.850">
    <property type="entry name" value="SWI2/SNF2 ATPases, N-terminal domain"/>
    <property type="match status" value="1"/>
</dbReference>
<dbReference type="SMART" id="SM00573">
    <property type="entry name" value="HSA"/>
    <property type="match status" value="1"/>
</dbReference>
<feature type="compositionally biased region" description="Polar residues" evidence="10">
    <location>
        <begin position="394"/>
        <end position="403"/>
    </location>
</feature>
<evidence type="ECO:0000259" key="13">
    <source>
        <dbReference type="PROSITE" id="PS51204"/>
    </source>
</evidence>
<feature type="region of interest" description="Disordered" evidence="10">
    <location>
        <begin position="1"/>
        <end position="24"/>
    </location>
</feature>
<dbReference type="GO" id="GO:0042393">
    <property type="term" value="F:histone binding"/>
    <property type="evidence" value="ECO:0007669"/>
    <property type="project" value="TreeGrafter"/>
</dbReference>
<evidence type="ECO:0000256" key="8">
    <source>
        <dbReference type="ARBA" id="ARBA00023125"/>
    </source>
</evidence>
<dbReference type="InterPro" id="IPR014012">
    <property type="entry name" value="HSA_dom"/>
</dbReference>
<feature type="compositionally biased region" description="Basic and acidic residues" evidence="10">
    <location>
        <begin position="481"/>
        <end position="490"/>
    </location>
</feature>
<dbReference type="Gene3D" id="3.40.50.300">
    <property type="entry name" value="P-loop containing nucleotide triphosphate hydrolases"/>
    <property type="match status" value="1"/>
</dbReference>
<reference evidence="14" key="1">
    <citation type="submission" date="2023-10" db="EMBL/GenBank/DDBJ databases">
        <title>Genome assembly of Pristionchus species.</title>
        <authorList>
            <person name="Yoshida K."/>
            <person name="Sommer R.J."/>
        </authorList>
    </citation>
    <scope>NUCLEOTIDE SEQUENCE</scope>
    <source>
        <strain evidence="14">RS0144</strain>
    </source>
</reference>
<evidence type="ECO:0000256" key="2">
    <source>
        <dbReference type="ARBA" id="ARBA00009220"/>
    </source>
</evidence>
<dbReference type="SMART" id="SM00487">
    <property type="entry name" value="DEXDc"/>
    <property type="match status" value="1"/>
</dbReference>
<feature type="region of interest" description="Disordered" evidence="10">
    <location>
        <begin position="315"/>
        <end position="356"/>
    </location>
</feature>
<dbReference type="InterPro" id="IPR000330">
    <property type="entry name" value="SNF2_N"/>
</dbReference>
<comment type="similarity">
    <text evidence="2">Belongs to the SNF2/RAD54 helicase family. SWR1 subfamily.</text>
</comment>
<feature type="compositionally biased region" description="Low complexity" evidence="10">
    <location>
        <begin position="1736"/>
        <end position="1753"/>
    </location>
</feature>
<keyword evidence="7" id="KW-0156">Chromatin regulator</keyword>
<dbReference type="InterPro" id="IPR014001">
    <property type="entry name" value="Helicase_ATP-bd"/>
</dbReference>
<feature type="compositionally biased region" description="Pro residues" evidence="10">
    <location>
        <begin position="2033"/>
        <end position="2048"/>
    </location>
</feature>
<feature type="region of interest" description="Disordered" evidence="10">
    <location>
        <begin position="1720"/>
        <end position="1780"/>
    </location>
</feature>
<evidence type="ECO:0008006" key="16">
    <source>
        <dbReference type="Google" id="ProtNLM"/>
    </source>
</evidence>
<keyword evidence="3" id="KW-0547">Nucleotide-binding</keyword>
<feature type="region of interest" description="Disordered" evidence="10">
    <location>
        <begin position="96"/>
        <end position="131"/>
    </location>
</feature>
<dbReference type="InterPro" id="IPR050520">
    <property type="entry name" value="INO80/SWR1_helicase"/>
</dbReference>
<feature type="compositionally biased region" description="Acidic residues" evidence="10">
    <location>
        <begin position="335"/>
        <end position="346"/>
    </location>
</feature>
<dbReference type="Proteomes" id="UP001432027">
    <property type="component" value="Unassembled WGS sequence"/>
</dbReference>
<dbReference type="GO" id="GO:0005524">
    <property type="term" value="F:ATP binding"/>
    <property type="evidence" value="ECO:0007669"/>
    <property type="project" value="UniProtKB-KW"/>
</dbReference>
<dbReference type="CDD" id="cd18003">
    <property type="entry name" value="DEXQc_SRCAP"/>
    <property type="match status" value="1"/>
</dbReference>
<dbReference type="GO" id="GO:0016887">
    <property type="term" value="F:ATP hydrolysis activity"/>
    <property type="evidence" value="ECO:0007669"/>
    <property type="project" value="TreeGrafter"/>
</dbReference>
<feature type="non-terminal residue" evidence="14">
    <location>
        <position position="2057"/>
    </location>
</feature>
<gene>
    <name evidence="14" type="ORF">PENTCL1PPCAC_11712</name>
</gene>
<comment type="subcellular location">
    <subcellularLocation>
        <location evidence="1">Nucleus</location>
    </subcellularLocation>
</comment>
<evidence type="ECO:0000256" key="1">
    <source>
        <dbReference type="ARBA" id="ARBA00004123"/>
    </source>
</evidence>
<feature type="compositionally biased region" description="Polar residues" evidence="10">
    <location>
        <begin position="1046"/>
        <end position="1065"/>
    </location>
</feature>
<keyword evidence="5" id="KW-0347">Helicase</keyword>